<evidence type="ECO:0000256" key="7">
    <source>
        <dbReference type="ARBA" id="ARBA00023306"/>
    </source>
</evidence>
<comment type="subunit">
    <text evidence="9">Component of the RZZ complex.</text>
</comment>
<dbReference type="GO" id="GO:1990423">
    <property type="term" value="C:RZZ complex"/>
    <property type="evidence" value="ECO:0007669"/>
    <property type="project" value="UniProtKB-UniRule"/>
</dbReference>
<gene>
    <name evidence="10" type="primary">Zwilch</name>
    <name evidence="10" type="ORF">CHRMAC_R00542</name>
</gene>
<sequence length="527" mass="59217">FQTDVEICLIGGSCKSPIERFWNGNDMIYILQKARHNEESDPVEESKPDDTSYALELSPKENSGPVALSVRTAKQLISLYAMVQNPNMSHLKTGELVVLPPLGIRCDGSDPEHTYWLGAEPLKAGKKITGINLYMVTCDGPTADKSCFANLEELITAHKTMHHSSIVMTKGSAQYELLRAAALEDTIVESTSNIYVDMTWNTVNKILETPPLTSAATLNITLEAGDPGSPVYQLYRELQFLLALSEGLKTGVTPWPEPLESESAVEQVQELLTELKNKLDRFCISENENGTEKIKCDTAAVDSSIKSVFSERGDLDFAEQLWCKMRSKRIVFFCSIFYWAILKILASQKKQEKCFSILSVCCVSVEVEGPVRSGSSLLLQDYFISTSVDLQEQVHRVQKLHHMLEIMVSCTVLLQFKHENLFPLTQICMKYYKENPLNEKHVFQLPIRPAVVKKFCQNDDPEIWKVDISSGHGQKEVRTTWQVSTNPPVEHMTSNNTGLFSDSTVNGSSEERMYYIAMAKCSQVHFT</sequence>
<evidence type="ECO:0000256" key="3">
    <source>
        <dbReference type="ARBA" id="ARBA00022454"/>
    </source>
</evidence>
<dbReference type="Gene3D" id="6.10.140.520">
    <property type="match status" value="1"/>
</dbReference>
<feature type="non-terminal residue" evidence="10">
    <location>
        <position position="1"/>
    </location>
</feature>
<dbReference type="GO" id="GO:0051301">
    <property type="term" value="P:cell division"/>
    <property type="evidence" value="ECO:0007669"/>
    <property type="project" value="UniProtKB-UniRule"/>
</dbReference>
<dbReference type="GO" id="GO:0007094">
    <property type="term" value="P:mitotic spindle assembly checkpoint signaling"/>
    <property type="evidence" value="ECO:0007669"/>
    <property type="project" value="UniProtKB-UniRule"/>
</dbReference>
<comment type="similarity">
    <text evidence="2 9">Belongs to the ZWILCH family.</text>
</comment>
<keyword evidence="7 9" id="KW-0131">Cell cycle</keyword>
<evidence type="ECO:0000256" key="2">
    <source>
        <dbReference type="ARBA" id="ARBA00009062"/>
    </source>
</evidence>
<evidence type="ECO:0000256" key="6">
    <source>
        <dbReference type="ARBA" id="ARBA00022838"/>
    </source>
</evidence>
<evidence type="ECO:0000256" key="1">
    <source>
        <dbReference type="ARBA" id="ARBA00004629"/>
    </source>
</evidence>
<comment type="function">
    <text evidence="9">Essential component of the mitotic checkpoint, which prevents cells from prematurely exiting mitosis. Required for the assembly of the dynein-dynactin and MAD1-MAD2 complexes onto kinetochores. Its function related to the spindle assembly machinery is proposed to depend on its association in the mitotic RZZ complex.</text>
</comment>
<name>A0A7K5NB68_CHRMC</name>
<evidence type="ECO:0000313" key="11">
    <source>
        <dbReference type="Proteomes" id="UP000524558"/>
    </source>
</evidence>
<dbReference type="InterPro" id="IPR018630">
    <property type="entry name" value="Zwilch"/>
</dbReference>
<evidence type="ECO:0000256" key="4">
    <source>
        <dbReference type="ARBA" id="ARBA00022618"/>
    </source>
</evidence>
<evidence type="ECO:0000256" key="8">
    <source>
        <dbReference type="ARBA" id="ARBA00023328"/>
    </source>
</evidence>
<comment type="caution">
    <text evidence="10">The sequence shown here is derived from an EMBL/GenBank/DDBJ whole genome shotgun (WGS) entry which is preliminary data.</text>
</comment>
<dbReference type="Proteomes" id="UP000524558">
    <property type="component" value="Unassembled WGS sequence"/>
</dbReference>
<dbReference type="PANTHER" id="PTHR15995">
    <property type="entry name" value="PROTEIN ZWILCH HOMOLOG"/>
    <property type="match status" value="1"/>
</dbReference>
<dbReference type="PANTHER" id="PTHR15995:SF1">
    <property type="entry name" value="PROTEIN ZWILCH HOMOLOG"/>
    <property type="match status" value="1"/>
</dbReference>
<dbReference type="GO" id="GO:0034501">
    <property type="term" value="P:protein localization to kinetochore"/>
    <property type="evidence" value="ECO:0007669"/>
    <property type="project" value="UniProtKB-UniRule"/>
</dbReference>
<proteinExistence type="inferred from homology"/>
<dbReference type="Gene3D" id="6.20.270.10">
    <property type="match status" value="1"/>
</dbReference>
<keyword evidence="5 9" id="KW-0498">Mitosis</keyword>
<keyword evidence="3 9" id="KW-0158">Chromosome</keyword>
<dbReference type="EMBL" id="VYZF01000405">
    <property type="protein sequence ID" value="NWT40231.1"/>
    <property type="molecule type" value="Genomic_DNA"/>
</dbReference>
<keyword evidence="6 9" id="KW-0995">Kinetochore</keyword>
<dbReference type="Gene3D" id="2.20.25.230">
    <property type="match status" value="1"/>
</dbReference>
<evidence type="ECO:0000256" key="5">
    <source>
        <dbReference type="ARBA" id="ARBA00022776"/>
    </source>
</evidence>
<keyword evidence="8 9" id="KW-0137">Centromere</keyword>
<comment type="subcellular location">
    <subcellularLocation>
        <location evidence="1 9">Chromosome</location>
        <location evidence="1 9">Centromere</location>
        <location evidence="1 9">Kinetochore</location>
    </subcellularLocation>
</comment>
<evidence type="ECO:0000313" key="10">
    <source>
        <dbReference type="EMBL" id="NWT40231.1"/>
    </source>
</evidence>
<protein>
    <recommendedName>
        <fullName evidence="9">Protein zwilch</fullName>
    </recommendedName>
</protein>
<reference evidence="10 11" key="1">
    <citation type="submission" date="2019-09" db="EMBL/GenBank/DDBJ databases">
        <title>Bird 10,000 Genomes (B10K) Project - Family phase.</title>
        <authorList>
            <person name="Zhang G."/>
        </authorList>
    </citation>
    <scope>NUCLEOTIDE SEQUENCE [LARGE SCALE GENOMIC DNA]</scope>
    <source>
        <strain evidence="10">B10K-DU-021-33</strain>
        <tissue evidence="10">Mixed tissue sample</tissue>
    </source>
</reference>
<keyword evidence="4 9" id="KW-0132">Cell division</keyword>
<feature type="non-terminal residue" evidence="10">
    <location>
        <position position="527"/>
    </location>
</feature>
<dbReference type="AlphaFoldDB" id="A0A7K5NB68"/>
<dbReference type="Gene3D" id="1.20.58.730">
    <property type="match status" value="1"/>
</dbReference>
<accession>A0A7K5NB68</accession>
<evidence type="ECO:0000256" key="9">
    <source>
        <dbReference type="RuleBase" id="RU369076"/>
    </source>
</evidence>
<organism evidence="10 11">
    <name type="scientific">Chroicocephalus maculipennis</name>
    <name type="common">Brown-hooded gull</name>
    <name type="synonym">Larus maculipennis</name>
    <dbReference type="NCBI Taxonomy" id="287016"/>
    <lineage>
        <taxon>Eukaryota</taxon>
        <taxon>Metazoa</taxon>
        <taxon>Chordata</taxon>
        <taxon>Craniata</taxon>
        <taxon>Vertebrata</taxon>
        <taxon>Euteleostomi</taxon>
        <taxon>Archelosauria</taxon>
        <taxon>Archosauria</taxon>
        <taxon>Dinosauria</taxon>
        <taxon>Saurischia</taxon>
        <taxon>Theropoda</taxon>
        <taxon>Coelurosauria</taxon>
        <taxon>Aves</taxon>
        <taxon>Neognathae</taxon>
        <taxon>Neoaves</taxon>
        <taxon>Charadriiformes</taxon>
        <taxon>Laridae</taxon>
        <taxon>Chroicocephalus</taxon>
    </lineage>
</organism>
<dbReference type="Pfam" id="PF09817">
    <property type="entry name" value="Zwilch"/>
    <property type="match status" value="2"/>
</dbReference>
<keyword evidence="11" id="KW-1185">Reference proteome</keyword>